<dbReference type="Gene3D" id="3.40.50.970">
    <property type="match status" value="1"/>
</dbReference>
<reference evidence="3" key="1">
    <citation type="submission" date="2021-04" db="EMBL/GenBank/DDBJ databases">
        <authorList>
            <person name="Yoon J."/>
        </authorList>
    </citation>
    <scope>NUCLEOTIDE SEQUENCE</scope>
    <source>
        <strain evidence="3">KMU-90</strain>
    </source>
</reference>
<feature type="domain" description="4Fe-4S ferredoxin-type" evidence="2">
    <location>
        <begin position="625"/>
        <end position="656"/>
    </location>
</feature>
<dbReference type="Pfam" id="PF20169">
    <property type="entry name" value="DUF6537"/>
    <property type="match status" value="1"/>
</dbReference>
<dbReference type="InterPro" id="IPR046667">
    <property type="entry name" value="DUF6537"/>
</dbReference>
<dbReference type="PROSITE" id="PS51379">
    <property type="entry name" value="4FE4S_FER_2"/>
    <property type="match status" value="1"/>
</dbReference>
<evidence type="ECO:0000256" key="1">
    <source>
        <dbReference type="ARBA" id="ARBA00023002"/>
    </source>
</evidence>
<proteinExistence type="predicted"/>
<dbReference type="InterPro" id="IPR017896">
    <property type="entry name" value="4Fe4S_Fe-S-bd"/>
</dbReference>
<dbReference type="PANTHER" id="PTHR48084:SF3">
    <property type="entry name" value="SUBUNIT OF PYRUVATE:FLAVODOXIN OXIDOREDUCTASE"/>
    <property type="match status" value="1"/>
</dbReference>
<dbReference type="InterPro" id="IPR002880">
    <property type="entry name" value="Pyrv_Fd/Flavodoxin_OxRdtase_N"/>
</dbReference>
<accession>A0A8J7W8M0</accession>
<evidence type="ECO:0000313" key="4">
    <source>
        <dbReference type="Proteomes" id="UP000681356"/>
    </source>
</evidence>
<dbReference type="Pfam" id="PF01558">
    <property type="entry name" value="POR"/>
    <property type="match status" value="1"/>
</dbReference>
<dbReference type="NCBIfam" id="NF009588">
    <property type="entry name" value="PRK13029.1"/>
    <property type="match status" value="1"/>
</dbReference>
<comment type="caution">
    <text evidence="3">The sequence shown here is derived from an EMBL/GenBank/DDBJ whole genome shotgun (WGS) entry which is preliminary data.</text>
</comment>
<keyword evidence="1" id="KW-0560">Oxidoreductase</keyword>
<dbReference type="InterPro" id="IPR019752">
    <property type="entry name" value="Pyrv/ketoisovalerate_OxRed_cat"/>
</dbReference>
<dbReference type="AlphaFoldDB" id="A0A8J7W8M0"/>
<dbReference type="SUPFAM" id="SSF53323">
    <property type="entry name" value="Pyruvate-ferredoxin oxidoreductase, PFOR, domain III"/>
    <property type="match status" value="1"/>
</dbReference>
<name>A0A8J7W8M0_9RHOB</name>
<dbReference type="CDD" id="cd07034">
    <property type="entry name" value="TPP_PYR_PFOR_IOR-alpha_like"/>
    <property type="match status" value="1"/>
</dbReference>
<dbReference type="PANTHER" id="PTHR48084">
    <property type="entry name" value="2-OXOGLUTARATE OXIDOREDUCTASE SUBUNIT KORB-RELATED"/>
    <property type="match status" value="1"/>
</dbReference>
<gene>
    <name evidence="3" type="ORF">KB874_02445</name>
</gene>
<dbReference type="InterPro" id="IPR029061">
    <property type="entry name" value="THDP-binding"/>
</dbReference>
<dbReference type="SUPFAM" id="SSF52518">
    <property type="entry name" value="Thiamin diphosphate-binding fold (THDP-binding)"/>
    <property type="match status" value="2"/>
</dbReference>
<dbReference type="EMBL" id="JAGTUU010000001">
    <property type="protein sequence ID" value="MBS0122980.1"/>
    <property type="molecule type" value="Genomic_DNA"/>
</dbReference>
<dbReference type="Gene3D" id="3.40.920.10">
    <property type="entry name" value="Pyruvate-ferredoxin oxidoreductase, PFOR, domain III"/>
    <property type="match status" value="1"/>
</dbReference>
<dbReference type="RefSeq" id="WP_212534946.1">
    <property type="nucleotide sequence ID" value="NZ_JAGTUU010000001.1"/>
</dbReference>
<keyword evidence="4" id="KW-1185">Reference proteome</keyword>
<evidence type="ECO:0000259" key="2">
    <source>
        <dbReference type="PROSITE" id="PS51379"/>
    </source>
</evidence>
<dbReference type="InterPro" id="IPR051457">
    <property type="entry name" value="2-oxoacid:Fd_oxidoreductase"/>
</dbReference>
<evidence type="ECO:0000313" key="3">
    <source>
        <dbReference type="EMBL" id="MBS0122980.1"/>
    </source>
</evidence>
<organism evidence="3 4">
    <name type="scientific">Thetidibacter halocola</name>
    <dbReference type="NCBI Taxonomy" id="2827239"/>
    <lineage>
        <taxon>Bacteria</taxon>
        <taxon>Pseudomonadati</taxon>
        <taxon>Pseudomonadota</taxon>
        <taxon>Alphaproteobacteria</taxon>
        <taxon>Rhodobacterales</taxon>
        <taxon>Roseobacteraceae</taxon>
        <taxon>Thetidibacter</taxon>
    </lineage>
</organism>
<dbReference type="NCBIfam" id="NF009589">
    <property type="entry name" value="PRK13030.1"/>
    <property type="match status" value="1"/>
</dbReference>
<protein>
    <submittedName>
        <fullName evidence="3">Indolepyruvate ferredoxin oxidoreductase family protein</fullName>
    </submittedName>
</protein>
<sequence>MSKTQISLNDRFDLSKDQVLLNGTQALVRLMLTQKARDRAAGLNTAGYVTGYRGSPLGAVDMQMNRAAKFLTEADILFKEGLNEDLAATALWGAQQAELRGEGKFDGVFGLWYGKGPGVDRTGDVFRHANMAGTSKHGGVLVAMGDDHTGESSTVLHQSEWALMDAYLPIVSPAGVQEILDYGIYGYALSRFSGLWVGLKTMKDTVEATAVVDGRVDRMTLVLPPFDMPEGGLNIRLVDTPHAQEARMIDYKRFAAEAFSNANKMDKRVWGKPGAKIGFVAAGKNWLDLVHALSLLNIDAAEAERLGITTYKIGQTFPLDMKGFHDWAEGLDLIVVVEEKRKLIEVQIKEALFDDNRVRVYGWYKGGAGGMHREELFPTKGALDPVWIARKLGDILIEEGRGTESIKAGLQAVDEAAKADNAEEIAARLPYFCSGCPHNSSTKVPEGSRAYAGIGCHYMVQWMDRSTLGFTHMGGEGANWIGEAPFSKRGHVFQNLGDGTYNHSGVQAIRAALAAGTTMTYKILFNDAVAMTGGQKNDGGLTPQRIASELKAMGVAQVFVVYDEKEDVDLKSFPQGIETFERAQLADVQARCTRIEGVSAIVYVQTCAAEKRRRRKRGQFPDPDKRVFINTDVCEGCGDCGVQSNCVSIVPAETELGRKRAIDQSSCNKDFSCIKGFCPSFLTIEGATLKKPATASLELPDMAEPTLPAIRGTHNVVITGVGGTGVVTIGAVLAQAAQIDGKGAGMMEMAGLAQKGGAVHIHLRIAEKPDDISAVRVATGEADALIGGDLVVSAGAKTLGLMRTGRTGGIVNSHEIITGDFTRNTEFSLPSDRLRVSLQARLRDRVAFFDASELARVTLGDSIFSNMMILGAAWQMGLIPLTREAIHDAIDLNGAAVERNRRAFEIGRWAVLHADEAERLIAPNVTALPKSLDERIAFRADHLVKYQGKRLAKRYRKLVDGVTDPHLREAVAKGYHKLLAYKDEYEVARLHLESRDKAREAFDGDFRMSFHLAPPLLSKPGPDGRPAKKQYGEGMVKWFRLLARMKRLRGTPFDIFGRTEERRMERALIRQYETDMAEWLKQATPERMDALVALAELPLQIRGFGPVKHGNAAKAEKRREELLAVLRDGGRAMAKAAE</sequence>
<dbReference type="InterPro" id="IPR002869">
    <property type="entry name" value="Pyrv_flavodox_OxRed_cen"/>
</dbReference>
<dbReference type="Proteomes" id="UP000681356">
    <property type="component" value="Unassembled WGS sequence"/>
</dbReference>
<dbReference type="GO" id="GO:0016903">
    <property type="term" value="F:oxidoreductase activity, acting on the aldehyde or oxo group of donors"/>
    <property type="evidence" value="ECO:0007669"/>
    <property type="project" value="InterPro"/>
</dbReference>